<keyword evidence="3" id="KW-1185">Reference proteome</keyword>
<dbReference type="Proteomes" id="UP000232488">
    <property type="component" value="Segment"/>
</dbReference>
<dbReference type="Gene3D" id="2.40.50.90">
    <property type="match status" value="1"/>
</dbReference>
<organism evidence="2 3">
    <name type="scientific">Heterosigma akashiwo virus 01</name>
    <name type="common">HaV01</name>
    <dbReference type="NCBI Taxonomy" id="97195"/>
    <lineage>
        <taxon>Viruses</taxon>
        <taxon>Varidnaviria</taxon>
        <taxon>Bamfordvirae</taxon>
        <taxon>Nucleocytoviricota</taxon>
        <taxon>Megaviricetes</taxon>
        <taxon>Algavirales</taxon>
        <taxon>Phycodnaviridae</taxon>
        <taxon>Raphidovirus</taxon>
        <taxon>Raphidovirus japonicum</taxon>
    </lineage>
</organism>
<dbReference type="EMBL" id="KX008963">
    <property type="protein sequence ID" value="AOM63491.1"/>
    <property type="molecule type" value="Genomic_DNA"/>
</dbReference>
<proteinExistence type="predicted"/>
<protein>
    <submittedName>
        <fullName evidence="2">Nuclease</fullName>
    </submittedName>
</protein>
<evidence type="ECO:0000259" key="1">
    <source>
        <dbReference type="PROSITE" id="PS50830"/>
    </source>
</evidence>
<dbReference type="PROSITE" id="PS50830">
    <property type="entry name" value="TNASE_3"/>
    <property type="match status" value="1"/>
</dbReference>
<gene>
    <name evidence="2" type="primary">HaV53_ORF160</name>
</gene>
<accession>A0A1C9C5C6</accession>
<evidence type="ECO:0000313" key="2">
    <source>
        <dbReference type="EMBL" id="AOM63491.1"/>
    </source>
</evidence>
<dbReference type="KEGG" id="vg:37618541"/>
<dbReference type="SUPFAM" id="SSF50199">
    <property type="entry name" value="Staphylococcal nuclease"/>
    <property type="match status" value="1"/>
</dbReference>
<evidence type="ECO:0000313" key="3">
    <source>
        <dbReference type="Proteomes" id="UP000232488"/>
    </source>
</evidence>
<dbReference type="RefSeq" id="YP_009507557.1">
    <property type="nucleotide sequence ID" value="NC_038553.1"/>
</dbReference>
<reference evidence="2 3" key="1">
    <citation type="submission" date="2016-03" db="EMBL/GenBank/DDBJ databases">
        <title>Genome sequences of a Phycodnavirus, Heterosigma akashiwo virus strain 53.</title>
        <authorList>
            <person name="Ueki S."/>
            <person name="Ogura Y."/>
            <person name="Hayashi T."/>
        </authorList>
    </citation>
    <scope>NUCLEOTIDE SEQUENCE [LARGE SCALE GENOMIC DNA]</scope>
    <source>
        <strain evidence="2">HaV53</strain>
    </source>
</reference>
<sequence length="151" mass="17924">MENEFGELGTVDNLEFFSLNGLIVNCKVVDVYDGDTVTVVFRCDRCNDTYYKWRCRIMGIDTPEIRTKNSEEKRMGLYVRDRVRERILNNVFSMKCYKFDKYGRLLVDIYIDDNDKTLSDWLIENDYALPYDGKTTKSKNYKYSILDVHQT</sequence>
<dbReference type="GeneID" id="37618541"/>
<feature type="domain" description="TNase-like" evidence="1">
    <location>
        <begin position="27"/>
        <end position="151"/>
    </location>
</feature>
<dbReference type="InterPro" id="IPR016071">
    <property type="entry name" value="Staphylococal_nuclease_OB-fold"/>
</dbReference>
<dbReference type="OrthoDB" id="11376at10239"/>
<dbReference type="Pfam" id="PF00565">
    <property type="entry name" value="SNase"/>
    <property type="match status" value="1"/>
</dbReference>
<organismHost>
    <name type="scientific">Heterosigma akashiwo</name>
    <name type="common">Chromophytic alga</name>
    <name type="synonym">Heterosigma carterae</name>
    <dbReference type="NCBI Taxonomy" id="2829"/>
</organismHost>
<dbReference type="SMART" id="SM00318">
    <property type="entry name" value="SNc"/>
    <property type="match status" value="1"/>
</dbReference>
<dbReference type="InterPro" id="IPR035437">
    <property type="entry name" value="SNase_OB-fold_sf"/>
</dbReference>
<name>A0A1C9C5C6_HAV01</name>